<feature type="transmembrane region" description="Helical" evidence="7">
    <location>
        <begin position="104"/>
        <end position="128"/>
    </location>
</feature>
<evidence type="ECO:0000256" key="1">
    <source>
        <dbReference type="ARBA" id="ARBA00004651"/>
    </source>
</evidence>
<feature type="transmembrane region" description="Helical" evidence="7">
    <location>
        <begin position="290"/>
        <end position="310"/>
    </location>
</feature>
<keyword evidence="5 7" id="KW-1133">Transmembrane helix</keyword>
<dbReference type="PANTHER" id="PTHR43744:SF8">
    <property type="entry name" value="SN-GLYCEROL-3-PHOSPHATE TRANSPORT SYSTEM PERMEASE PROTEIN UGPE"/>
    <property type="match status" value="1"/>
</dbReference>
<dbReference type="PROSITE" id="PS50928">
    <property type="entry name" value="ABC_TM1"/>
    <property type="match status" value="1"/>
</dbReference>
<proteinExistence type="inferred from homology"/>
<dbReference type="Gene3D" id="1.10.3720.10">
    <property type="entry name" value="MetI-like"/>
    <property type="match status" value="1"/>
</dbReference>
<keyword evidence="6 7" id="KW-0472">Membrane</keyword>
<evidence type="ECO:0000256" key="4">
    <source>
        <dbReference type="ARBA" id="ARBA00022692"/>
    </source>
</evidence>
<dbReference type="InterPro" id="IPR035906">
    <property type="entry name" value="MetI-like_sf"/>
</dbReference>
<dbReference type="RefSeq" id="WP_158321946.1">
    <property type="nucleotide sequence ID" value="NZ_BORB01000007.1"/>
</dbReference>
<evidence type="ECO:0000256" key="3">
    <source>
        <dbReference type="ARBA" id="ARBA00022475"/>
    </source>
</evidence>
<dbReference type="InterPro" id="IPR000515">
    <property type="entry name" value="MetI-like"/>
</dbReference>
<accession>A0ABQ4KFZ9</accession>
<evidence type="ECO:0000256" key="2">
    <source>
        <dbReference type="ARBA" id="ARBA00022448"/>
    </source>
</evidence>
<feature type="domain" description="ABC transmembrane type-1" evidence="8">
    <location>
        <begin position="105"/>
        <end position="310"/>
    </location>
</feature>
<sequence>MSTNIETVKKYNRPKNKRYFYQKLTSVRYVILGKEVNEGLLFKAFLYTIFIATSYIYVNPILKMIVNMVMSEKDLIDPTITWIPTDLYFGHLVRAWESLHYGQAFSISLVVAVSSAVFHCITCGLAGYALARLQFPFKKLVFGLLIMAFIIPPQVIVLPTIIGYTKLGLNDSFVTLIVPSLLGFGVKGSLFVIIFRQFFMTQPKELEEAAKIDGASAIKFYLRVMLPLAKPAILVVFLFSFVWTWNDTYLPKMFLTDSQYLPLASEMLSLDRVITSFVESQQMSSYEAGAVKMAASFLSLLPPLLIFAIFQRHFVEGVERTGLVE</sequence>
<name>A0ABQ4KFZ9_9BACI</name>
<reference evidence="9 10" key="1">
    <citation type="submission" date="2021-03" db="EMBL/GenBank/DDBJ databases">
        <title>Antimicrobial resistance genes in bacteria isolated from Japanese honey, and their potential for conferring macrolide and lincosamide resistance in the American foulbrood pathogen Paenibacillus larvae.</title>
        <authorList>
            <person name="Okamoto M."/>
            <person name="Kumagai M."/>
            <person name="Kanamori H."/>
            <person name="Takamatsu D."/>
        </authorList>
    </citation>
    <scope>NUCLEOTIDE SEQUENCE [LARGE SCALE GENOMIC DNA]</scope>
    <source>
        <strain evidence="9 10">J8TS2</strain>
    </source>
</reference>
<comment type="caution">
    <text evidence="9">The sequence shown here is derived from an EMBL/GenBank/DDBJ whole genome shotgun (WGS) entry which is preliminary data.</text>
</comment>
<feature type="transmembrane region" description="Helical" evidence="7">
    <location>
        <begin position="220"/>
        <end position="245"/>
    </location>
</feature>
<dbReference type="SUPFAM" id="SSF161098">
    <property type="entry name" value="MetI-like"/>
    <property type="match status" value="1"/>
</dbReference>
<evidence type="ECO:0000259" key="8">
    <source>
        <dbReference type="PROSITE" id="PS50928"/>
    </source>
</evidence>
<evidence type="ECO:0000256" key="5">
    <source>
        <dbReference type="ARBA" id="ARBA00022989"/>
    </source>
</evidence>
<keyword evidence="4 7" id="KW-0812">Transmembrane</keyword>
<dbReference type="PANTHER" id="PTHR43744">
    <property type="entry name" value="ABC TRANSPORTER PERMEASE PROTEIN MG189-RELATED-RELATED"/>
    <property type="match status" value="1"/>
</dbReference>
<comment type="subcellular location">
    <subcellularLocation>
        <location evidence="1 7">Cell membrane</location>
        <topology evidence="1 7">Multi-pass membrane protein</topology>
    </subcellularLocation>
</comment>
<comment type="similarity">
    <text evidence="7">Belongs to the binding-protein-dependent transport system permease family.</text>
</comment>
<evidence type="ECO:0000313" key="10">
    <source>
        <dbReference type="Proteomes" id="UP000679950"/>
    </source>
</evidence>
<keyword evidence="2 7" id="KW-0813">Transport</keyword>
<keyword evidence="10" id="KW-1185">Reference proteome</keyword>
<dbReference type="CDD" id="cd06261">
    <property type="entry name" value="TM_PBP2"/>
    <property type="match status" value="1"/>
</dbReference>
<organism evidence="9 10">
    <name type="scientific">Lederbergia ruris</name>
    <dbReference type="NCBI Taxonomy" id="217495"/>
    <lineage>
        <taxon>Bacteria</taxon>
        <taxon>Bacillati</taxon>
        <taxon>Bacillota</taxon>
        <taxon>Bacilli</taxon>
        <taxon>Bacillales</taxon>
        <taxon>Bacillaceae</taxon>
        <taxon>Lederbergia</taxon>
    </lineage>
</organism>
<dbReference type="Pfam" id="PF00528">
    <property type="entry name" value="BPD_transp_1"/>
    <property type="match status" value="1"/>
</dbReference>
<gene>
    <name evidence="9" type="ORF">J8TS2_12170</name>
</gene>
<dbReference type="Proteomes" id="UP000679950">
    <property type="component" value="Unassembled WGS sequence"/>
</dbReference>
<protein>
    <submittedName>
        <fullName evidence="9">ABC transporter permease</fullName>
    </submittedName>
</protein>
<feature type="transmembrane region" description="Helical" evidence="7">
    <location>
        <begin position="140"/>
        <end position="164"/>
    </location>
</feature>
<feature type="transmembrane region" description="Helical" evidence="7">
    <location>
        <begin position="40"/>
        <end position="58"/>
    </location>
</feature>
<keyword evidence="3" id="KW-1003">Cell membrane</keyword>
<dbReference type="EMBL" id="BORB01000007">
    <property type="protein sequence ID" value="GIN56898.1"/>
    <property type="molecule type" value="Genomic_DNA"/>
</dbReference>
<evidence type="ECO:0000256" key="7">
    <source>
        <dbReference type="RuleBase" id="RU363032"/>
    </source>
</evidence>
<evidence type="ECO:0000313" key="9">
    <source>
        <dbReference type="EMBL" id="GIN56898.1"/>
    </source>
</evidence>
<feature type="transmembrane region" description="Helical" evidence="7">
    <location>
        <begin position="176"/>
        <end position="199"/>
    </location>
</feature>
<evidence type="ECO:0000256" key="6">
    <source>
        <dbReference type="ARBA" id="ARBA00023136"/>
    </source>
</evidence>